<feature type="transmembrane region" description="Helical" evidence="1">
    <location>
        <begin position="21"/>
        <end position="39"/>
    </location>
</feature>
<accession>A0A9X2B056</accession>
<reference evidence="2" key="1">
    <citation type="submission" date="2022-04" db="EMBL/GenBank/DDBJ databases">
        <title>Paenibacillus mangrovi sp. nov., a novel endophytic bacterium isolated from bark of Kandelia candel.</title>
        <authorList>
            <person name="Tuo L."/>
        </authorList>
    </citation>
    <scope>NUCLEOTIDE SEQUENCE</scope>
    <source>
        <strain evidence="2">KQZ6P-2</strain>
    </source>
</reference>
<name>A0A9X2B056_9BACL</name>
<evidence type="ECO:0000313" key="2">
    <source>
        <dbReference type="EMBL" id="MCJ8010139.1"/>
    </source>
</evidence>
<comment type="caution">
    <text evidence="2">The sequence shown here is derived from an EMBL/GenBank/DDBJ whole genome shotgun (WGS) entry which is preliminary data.</text>
</comment>
<organism evidence="2 3">
    <name type="scientific">Paenibacillus mangrovi</name>
    <dbReference type="NCBI Taxonomy" id="2931978"/>
    <lineage>
        <taxon>Bacteria</taxon>
        <taxon>Bacillati</taxon>
        <taxon>Bacillota</taxon>
        <taxon>Bacilli</taxon>
        <taxon>Bacillales</taxon>
        <taxon>Paenibacillaceae</taxon>
        <taxon>Paenibacillus</taxon>
    </lineage>
</organism>
<evidence type="ECO:0000256" key="1">
    <source>
        <dbReference type="SAM" id="Phobius"/>
    </source>
</evidence>
<dbReference type="AlphaFoldDB" id="A0A9X2B056"/>
<keyword evidence="1" id="KW-0812">Transmembrane</keyword>
<keyword evidence="3" id="KW-1185">Reference proteome</keyword>
<proteinExistence type="predicted"/>
<dbReference type="EMBL" id="JALIRP010000001">
    <property type="protein sequence ID" value="MCJ8010139.1"/>
    <property type="molecule type" value="Genomic_DNA"/>
</dbReference>
<keyword evidence="1" id="KW-1133">Transmembrane helix</keyword>
<dbReference type="RefSeq" id="WP_244717292.1">
    <property type="nucleotide sequence ID" value="NZ_JALIRP010000001.1"/>
</dbReference>
<protein>
    <submittedName>
        <fullName evidence="2">Uncharacterized protein</fullName>
    </submittedName>
</protein>
<gene>
    <name evidence="2" type="ORF">MUG84_00090</name>
</gene>
<dbReference type="Proteomes" id="UP001139347">
    <property type="component" value="Unassembled WGS sequence"/>
</dbReference>
<feature type="transmembrane region" description="Helical" evidence="1">
    <location>
        <begin position="51"/>
        <end position="69"/>
    </location>
</feature>
<evidence type="ECO:0000313" key="3">
    <source>
        <dbReference type="Proteomes" id="UP001139347"/>
    </source>
</evidence>
<sequence>MLLNFLIIVGVASVLYPMRNLLGLITRFCIYGMIIWTLFFNPPMPWDSKILFVAILFIPIVVNWIYKFLKRKLNNKLEM</sequence>
<keyword evidence="1" id="KW-0472">Membrane</keyword>